<gene>
    <name evidence="4" type="ORF">FRX48_04497</name>
</gene>
<dbReference type="Gene3D" id="1.25.40.10">
    <property type="entry name" value="Tetratricopeptide repeat domain"/>
    <property type="match status" value="1"/>
</dbReference>
<proteinExistence type="predicted"/>
<comment type="subcellular location">
    <subcellularLocation>
        <location evidence="1">Nucleus</location>
    </subcellularLocation>
</comment>
<sequence>MASSHFLEQNMVDYKRRQSGREYNCPLCSPPASFQQEPKLWEHAKYDHMDYLESKLKGDESQKRKHFSEEAKVNKLMRQKILPEPPGAGSKPSSNDSMLLNVGDDENAASRPDRPVSAPGLASPSEKDIGGLEKLSLSQPLGHPAPLPPLNPRKRASAIDEALSDAELKKRDGAIHNRRAKDRPGGPSSNWDPEYDRKFVLFTAPHVSRTPQTGSNRRLYNPVSDSPTANMGPHGSGKHDNDVANRVYDSRTHTFRSKKAQEDTDQSLTTTHLGQHDPLNIEKVPTRRLSPNVKPKPQEIPMELLIGAAMTDSPTDPTPEMLLQPETRPISHAQLAVEVKGIYAGLVMVEAKCVDVDEKQSIAAQEKDPARQTKLSNEQWQALIALHRTLLHEHHDFFLASQHPSAGPALTRLAAQYSMPARMWRHGIHSFLEVLRHRLPDSLDHMLAFIYIAYSMMALLYETVTAFEDTWIECLGDLGRYRMAIEDVDRHDREVWSGVARFWYSKAADRNPRIGRLYHHLAILARPGSFEQLSFYTRSLTCTQPFNTARSSIMTVFKPALLGDNSALSRSVQVEVVFIKAHANLFTGNLSSEYDALVDQLASGILDHYIGKITSKFKAQGVFAAVINIAALFEYGALKANGSTRSIFRLAFDEFEVSRNSIESFNTATTNEKQFAIDNGGHRSSVVSPPSALTPNEVRDSEETIARGSRIMFVTLSVALRRIGDKNVYPLVHVCFVFLWRLLIVGKPVHYVEKDVPWGEVSSFLNTLAKSVDIASTIEAEEFPWPAEGLGRPLPEEYIIRGQVWSQRHFPEKYFEDAKVDDEERPMEVPSMAPLRVERILWLGFRLASLGRWIHYDRETKTFSTMQYVADLHAERSPSATGTPLSDIKGGDMIMSGGVEMDGSNPHQSKVLPYENDADMDSTMMIRPPPPAFQKLGGIGQDTPMLDAYKGRTDISDQHQHHNPVTVAWLDGNHGTAQLSPQKTPTTESPFISGDVAQNDVRRFSNNKA</sequence>
<evidence type="ECO:0000256" key="1">
    <source>
        <dbReference type="RuleBase" id="RU369098"/>
    </source>
</evidence>
<evidence type="ECO:0000313" key="5">
    <source>
        <dbReference type="Proteomes" id="UP000324767"/>
    </source>
</evidence>
<comment type="function">
    <text evidence="1">Plays a role in nonsense-mediated mRNA decay.</text>
</comment>
<feature type="region of interest" description="Disordered" evidence="2">
    <location>
        <begin position="974"/>
        <end position="1009"/>
    </location>
</feature>
<feature type="region of interest" description="Disordered" evidence="2">
    <location>
        <begin position="56"/>
        <end position="128"/>
    </location>
</feature>
<name>A0A5M8PQH3_9LECA</name>
<dbReference type="OrthoDB" id="2017974at2759"/>
<protein>
    <recommendedName>
        <fullName evidence="1">Nonsense-mediated mRNA decay factor</fullName>
    </recommendedName>
</protein>
<feature type="compositionally biased region" description="Polar residues" evidence="2">
    <location>
        <begin position="975"/>
        <end position="990"/>
    </location>
</feature>
<feature type="domain" description="DNA/RNA-binding" evidence="3">
    <location>
        <begin position="502"/>
        <end position="592"/>
    </location>
</feature>
<feature type="compositionally biased region" description="Basic and acidic residues" evidence="2">
    <location>
        <begin position="56"/>
        <end position="73"/>
    </location>
</feature>
<evidence type="ECO:0000313" key="4">
    <source>
        <dbReference type="EMBL" id="KAA6411217.1"/>
    </source>
</evidence>
<dbReference type="InterPro" id="IPR011990">
    <property type="entry name" value="TPR-like_helical_dom_sf"/>
</dbReference>
<dbReference type="GO" id="GO:0070034">
    <property type="term" value="F:telomerase RNA binding"/>
    <property type="evidence" value="ECO:0007669"/>
    <property type="project" value="TreeGrafter"/>
</dbReference>
<dbReference type="InterPro" id="IPR045153">
    <property type="entry name" value="Est1/Ebs1-like"/>
</dbReference>
<feature type="region of interest" description="Disordered" evidence="2">
    <location>
        <begin position="206"/>
        <end position="280"/>
    </location>
</feature>
<organism evidence="4 5">
    <name type="scientific">Lasallia pustulata</name>
    <dbReference type="NCBI Taxonomy" id="136370"/>
    <lineage>
        <taxon>Eukaryota</taxon>
        <taxon>Fungi</taxon>
        <taxon>Dikarya</taxon>
        <taxon>Ascomycota</taxon>
        <taxon>Pezizomycotina</taxon>
        <taxon>Lecanoromycetes</taxon>
        <taxon>OSLEUM clade</taxon>
        <taxon>Umbilicariomycetidae</taxon>
        <taxon>Umbilicariales</taxon>
        <taxon>Umbilicariaceae</taxon>
        <taxon>Lasallia</taxon>
    </lineage>
</organism>
<feature type="compositionally biased region" description="Polar residues" evidence="2">
    <location>
        <begin position="685"/>
        <end position="694"/>
    </location>
</feature>
<keyword evidence="1" id="KW-0866">Nonsense-mediated mRNA decay</keyword>
<feature type="compositionally biased region" description="Basic and acidic residues" evidence="2">
    <location>
        <begin position="166"/>
        <end position="175"/>
    </location>
</feature>
<dbReference type="PANTHER" id="PTHR15696:SF0">
    <property type="entry name" value="TELOMERASE-BINDING PROTEIN EST1A"/>
    <property type="match status" value="1"/>
</dbReference>
<dbReference type="Proteomes" id="UP000324767">
    <property type="component" value="Unassembled WGS sequence"/>
</dbReference>
<reference evidence="4 5" key="1">
    <citation type="submission" date="2019-09" db="EMBL/GenBank/DDBJ databases">
        <title>The hologenome of the rock-dwelling lichen Lasallia pustulata.</title>
        <authorList>
            <person name="Greshake Tzovaras B."/>
            <person name="Segers F."/>
            <person name="Bicker A."/>
            <person name="Dal Grande F."/>
            <person name="Otte J."/>
            <person name="Hankeln T."/>
            <person name="Schmitt I."/>
            <person name="Ebersberger I."/>
        </authorList>
    </citation>
    <scope>NUCLEOTIDE SEQUENCE [LARGE SCALE GENOMIC DNA]</scope>
    <source>
        <strain evidence="4">A1-1</strain>
    </source>
</reference>
<dbReference type="Pfam" id="PF10373">
    <property type="entry name" value="EST1_DNA_bind"/>
    <property type="match status" value="1"/>
</dbReference>
<dbReference type="PANTHER" id="PTHR15696">
    <property type="entry name" value="SMG-7 SUPPRESSOR WITH MORPHOLOGICAL EFFECT ON GENITALIA PROTEIN 7"/>
    <property type="match status" value="1"/>
</dbReference>
<dbReference type="AlphaFoldDB" id="A0A5M8PQH3"/>
<dbReference type="EMBL" id="VXIT01000007">
    <property type="protein sequence ID" value="KAA6411217.1"/>
    <property type="molecule type" value="Genomic_DNA"/>
</dbReference>
<keyword evidence="1" id="KW-0539">Nucleus</keyword>
<evidence type="ECO:0000259" key="3">
    <source>
        <dbReference type="Pfam" id="PF10373"/>
    </source>
</evidence>
<dbReference type="InterPro" id="IPR018834">
    <property type="entry name" value="DNA/RNA-bd_Est1-type"/>
</dbReference>
<dbReference type="FunFam" id="1.25.40.10:FF:000202">
    <property type="entry name" value="Unplaced genomic scaffold supercont1.7, whole genome shotgun sequence"/>
    <property type="match status" value="1"/>
</dbReference>
<feature type="region of interest" description="Disordered" evidence="2">
    <location>
        <begin position="679"/>
        <end position="698"/>
    </location>
</feature>
<dbReference type="GO" id="GO:0042162">
    <property type="term" value="F:telomeric DNA binding"/>
    <property type="evidence" value="ECO:0007669"/>
    <property type="project" value="TreeGrafter"/>
</dbReference>
<evidence type="ECO:0000256" key="2">
    <source>
        <dbReference type="SAM" id="MobiDB-lite"/>
    </source>
</evidence>
<dbReference type="GO" id="GO:0005697">
    <property type="term" value="C:telomerase holoenzyme complex"/>
    <property type="evidence" value="ECO:0007669"/>
    <property type="project" value="TreeGrafter"/>
</dbReference>
<feature type="compositionally biased region" description="Basic and acidic residues" evidence="2">
    <location>
        <begin position="237"/>
        <end position="252"/>
    </location>
</feature>
<feature type="compositionally biased region" description="Polar residues" evidence="2">
    <location>
        <begin position="209"/>
        <end position="229"/>
    </location>
</feature>
<feature type="region of interest" description="Disordered" evidence="2">
    <location>
        <begin position="164"/>
        <end position="194"/>
    </location>
</feature>
<dbReference type="GO" id="GO:0000184">
    <property type="term" value="P:nuclear-transcribed mRNA catabolic process, nonsense-mediated decay"/>
    <property type="evidence" value="ECO:0007669"/>
    <property type="project" value="UniProtKB-KW"/>
</dbReference>
<comment type="caution">
    <text evidence="4">The sequence shown here is derived from an EMBL/GenBank/DDBJ whole genome shotgun (WGS) entry which is preliminary data.</text>
</comment>
<accession>A0A5M8PQH3</accession>
<dbReference type="SUPFAM" id="SSF48452">
    <property type="entry name" value="TPR-like"/>
    <property type="match status" value="1"/>
</dbReference>